<dbReference type="GO" id="GO:0019748">
    <property type="term" value="P:secondary metabolic process"/>
    <property type="evidence" value="ECO:0007669"/>
    <property type="project" value="TreeGrafter"/>
</dbReference>
<dbReference type="OrthoDB" id="432010at2759"/>
<evidence type="ECO:0000256" key="2">
    <source>
        <dbReference type="ARBA" id="ARBA00023239"/>
    </source>
</evidence>
<accession>A0A0D2JRA8</accession>
<evidence type="ECO:0000256" key="3">
    <source>
        <dbReference type="RuleBase" id="RU366045"/>
    </source>
</evidence>
<evidence type="ECO:0000259" key="4">
    <source>
        <dbReference type="Pfam" id="PF04909"/>
    </source>
</evidence>
<evidence type="ECO:0000313" key="5">
    <source>
        <dbReference type="EMBL" id="KIX92994.1"/>
    </source>
</evidence>
<dbReference type="GO" id="GO:0016831">
    <property type="term" value="F:carboxy-lyase activity"/>
    <property type="evidence" value="ECO:0007669"/>
    <property type="project" value="UniProtKB-KW"/>
</dbReference>
<sequence>MNETATLNKRRPFIALEEHFAYAPELLDATDIQNPYYYILKYLPGIKEQLLDVGPGRIETMDEGNITLQVLSHLPVSPKLDYHQSRAVNNKIAEAVKAHPSRFAGFATLPVGDPTRCPEELTRAVKELGFLGALIEGHTDDNAYYDGYDYLPMWQTAQDLDVPIYLHPTWPTDVSLVSQFQGNFPPLHSNFLSSFIFGWHSDTAIHILRLFASGLFDRLPRLKLIIGHMGETLPFMLERIATITSLWGLERNFTSVWQENIWITTSGSWSLNPMACILRNTALDHVLFSVDYPFSSNMGAQRFFRELAESGLVDDAQLDAIAYKNAERLLGITVANT</sequence>
<dbReference type="SUPFAM" id="SSF51556">
    <property type="entry name" value="Metallo-dependent hydrolases"/>
    <property type="match status" value="1"/>
</dbReference>
<dbReference type="Pfam" id="PF04909">
    <property type="entry name" value="Amidohydro_2"/>
    <property type="match status" value="1"/>
</dbReference>
<dbReference type="VEuPathDB" id="FungiDB:Z520_11267"/>
<dbReference type="Proteomes" id="UP000053411">
    <property type="component" value="Unassembled WGS sequence"/>
</dbReference>
<dbReference type="GO" id="GO:0005829">
    <property type="term" value="C:cytosol"/>
    <property type="evidence" value="ECO:0007669"/>
    <property type="project" value="TreeGrafter"/>
</dbReference>
<evidence type="ECO:0000313" key="6">
    <source>
        <dbReference type="Proteomes" id="UP000053411"/>
    </source>
</evidence>
<dbReference type="GeneID" id="27717013"/>
<name>A0A0D2JRA8_9EURO</name>
<organism evidence="5 6">
    <name type="scientific">Fonsecaea multimorphosa CBS 102226</name>
    <dbReference type="NCBI Taxonomy" id="1442371"/>
    <lineage>
        <taxon>Eukaryota</taxon>
        <taxon>Fungi</taxon>
        <taxon>Dikarya</taxon>
        <taxon>Ascomycota</taxon>
        <taxon>Pezizomycotina</taxon>
        <taxon>Eurotiomycetes</taxon>
        <taxon>Chaetothyriomycetidae</taxon>
        <taxon>Chaetothyriales</taxon>
        <taxon>Herpotrichiellaceae</taxon>
        <taxon>Fonsecaea</taxon>
    </lineage>
</organism>
<keyword evidence="6" id="KW-1185">Reference proteome</keyword>
<keyword evidence="1 3" id="KW-0210">Decarboxylase</keyword>
<keyword evidence="2 3" id="KW-0456">Lyase</keyword>
<reference evidence="5 6" key="1">
    <citation type="submission" date="2015-01" db="EMBL/GenBank/DDBJ databases">
        <title>The Genome Sequence of Fonsecaea multimorphosa CBS 102226.</title>
        <authorList>
            <consortium name="The Broad Institute Genomics Platform"/>
            <person name="Cuomo C."/>
            <person name="de Hoog S."/>
            <person name="Gorbushina A."/>
            <person name="Stielow B."/>
            <person name="Teixiera M."/>
            <person name="Abouelleil A."/>
            <person name="Chapman S.B."/>
            <person name="Priest M."/>
            <person name="Young S.K."/>
            <person name="Wortman J."/>
            <person name="Nusbaum C."/>
            <person name="Birren B."/>
        </authorList>
    </citation>
    <scope>NUCLEOTIDE SEQUENCE [LARGE SCALE GENOMIC DNA]</scope>
    <source>
        <strain evidence="5 6">CBS 102226</strain>
    </source>
</reference>
<feature type="domain" description="Amidohydrolase-related" evidence="4">
    <location>
        <begin position="86"/>
        <end position="332"/>
    </location>
</feature>
<dbReference type="InterPro" id="IPR032466">
    <property type="entry name" value="Metal_Hydrolase"/>
</dbReference>
<proteinExistence type="inferred from homology"/>
<dbReference type="InterPro" id="IPR032465">
    <property type="entry name" value="ACMSD"/>
</dbReference>
<comment type="similarity">
    <text evidence="3">Belongs to the metallo-dependent hydrolases superfamily.</text>
</comment>
<dbReference type="PANTHER" id="PTHR21240:SF30">
    <property type="entry name" value="AMIDOHYDROLASE-RELATED DOMAIN-CONTAINING PROTEIN-RELATED"/>
    <property type="match status" value="1"/>
</dbReference>
<evidence type="ECO:0000256" key="1">
    <source>
        <dbReference type="ARBA" id="ARBA00022793"/>
    </source>
</evidence>
<dbReference type="EMBL" id="KN848098">
    <property type="protein sequence ID" value="KIX92994.1"/>
    <property type="molecule type" value="Genomic_DNA"/>
</dbReference>
<dbReference type="PANTHER" id="PTHR21240">
    <property type="entry name" value="2-AMINO-3-CARBOXYLMUCONATE-6-SEMIALDEHYDE DECARBOXYLASE"/>
    <property type="match status" value="1"/>
</dbReference>
<dbReference type="AlphaFoldDB" id="A0A0D2JRA8"/>
<gene>
    <name evidence="5" type="ORF">Z520_11267</name>
</gene>
<dbReference type="RefSeq" id="XP_016627117.1">
    <property type="nucleotide sequence ID" value="XM_016781756.1"/>
</dbReference>
<dbReference type="InterPro" id="IPR006680">
    <property type="entry name" value="Amidohydro-rel"/>
</dbReference>
<dbReference type="GO" id="GO:0016787">
    <property type="term" value="F:hydrolase activity"/>
    <property type="evidence" value="ECO:0007669"/>
    <property type="project" value="InterPro"/>
</dbReference>
<dbReference type="STRING" id="1442371.A0A0D2JRA8"/>
<protein>
    <recommendedName>
        <fullName evidence="4">Amidohydrolase-related domain-containing protein</fullName>
    </recommendedName>
</protein>
<dbReference type="Gene3D" id="3.20.20.140">
    <property type="entry name" value="Metal-dependent hydrolases"/>
    <property type="match status" value="1"/>
</dbReference>